<protein>
    <submittedName>
        <fullName evidence="2">Uncharacterized protein</fullName>
    </submittedName>
</protein>
<keyword evidence="1" id="KW-1133">Transmembrane helix</keyword>
<dbReference type="AlphaFoldDB" id="A0AA43QAD2"/>
<keyword evidence="1" id="KW-0812">Transmembrane</keyword>
<reference evidence="2" key="1">
    <citation type="submission" date="2023-01" db="EMBL/GenBank/DDBJ databases">
        <title>Biogeochemical cycle of methane in antarctic sediments.</title>
        <authorList>
            <person name="Roldan D.M."/>
            <person name="Menes R.J."/>
        </authorList>
    </citation>
    <scope>NUCLEOTIDE SEQUENCE [LARGE SCALE GENOMIC DNA]</scope>
    <source>
        <strain evidence="2">K-2018 MAG008</strain>
    </source>
</reference>
<gene>
    <name evidence="2" type="ORF">PSU93_13950</name>
</gene>
<sequence length="222" mass="24756">MMTPEQQRELWLKRTLPALAVLVIYFVIISGFVPEKSKKAEDQYVGLQQKGINAAALPGIEQQQRTIAEEIAKLEQEDKAIHAAFSENSGFLSQSGSSNDAIEHISIILAKHNLQVLNEQHNDKPVVASLPRSLRDTRIWLKDMIPAEPTTHGGAGVAPTAVTGDDKNLNIWTIRYIGDYPDNYRALSSLNDSNIKVLPVSLTMQTYKAEPGKQEWLLTLWL</sequence>
<comment type="caution">
    <text evidence="2">The sequence shown here is derived from an EMBL/GenBank/DDBJ whole genome shotgun (WGS) entry which is preliminary data.</text>
</comment>
<organism evidence="2 3">
    <name type="scientific">Candidatus Methylobacter titanis</name>
    <dbReference type="NCBI Taxonomy" id="3053457"/>
    <lineage>
        <taxon>Bacteria</taxon>
        <taxon>Pseudomonadati</taxon>
        <taxon>Pseudomonadota</taxon>
        <taxon>Gammaproteobacteria</taxon>
        <taxon>Methylococcales</taxon>
        <taxon>Methylococcaceae</taxon>
        <taxon>Methylobacter</taxon>
    </lineage>
</organism>
<name>A0AA43QAD2_9GAMM</name>
<accession>A0AA43QAD2</accession>
<evidence type="ECO:0000256" key="1">
    <source>
        <dbReference type="SAM" id="Phobius"/>
    </source>
</evidence>
<dbReference type="EMBL" id="JAQSDF010000069">
    <property type="protein sequence ID" value="MDI1232243.1"/>
    <property type="molecule type" value="Genomic_DNA"/>
</dbReference>
<keyword evidence="3" id="KW-1185">Reference proteome</keyword>
<evidence type="ECO:0000313" key="3">
    <source>
        <dbReference type="Proteomes" id="UP001160519"/>
    </source>
</evidence>
<dbReference type="Proteomes" id="UP001160519">
    <property type="component" value="Unassembled WGS sequence"/>
</dbReference>
<evidence type="ECO:0000313" key="2">
    <source>
        <dbReference type="EMBL" id="MDI1232243.1"/>
    </source>
</evidence>
<feature type="transmembrane region" description="Helical" evidence="1">
    <location>
        <begin position="15"/>
        <end position="33"/>
    </location>
</feature>
<proteinExistence type="predicted"/>
<keyword evidence="1" id="KW-0472">Membrane</keyword>